<reference evidence="3" key="1">
    <citation type="submission" date="2017-11" db="EMBL/GenBank/DDBJ databases">
        <authorList>
            <person name="Lima N.C."/>
            <person name="Parody-Merino A.M."/>
            <person name="Battley P.F."/>
            <person name="Fidler A.E."/>
            <person name="Prosdocimi F."/>
        </authorList>
    </citation>
    <scope>NUCLEOTIDE SEQUENCE [LARGE SCALE GENOMIC DNA]</scope>
</reference>
<sequence>MQAIMKLLEGEETRFSAFSGSITGPIFTHRQPTVTIASTKIQKTKIEPPKLKLLQKKWQPRPSKKNRKKKRQKKLQRKKKLLRRRLLQNKQLHLRKKRRRKKKQRRKKKLQNLMQRKKEDLKKKK</sequence>
<feature type="compositionally biased region" description="Basic residues" evidence="1">
    <location>
        <begin position="53"/>
        <end position="110"/>
    </location>
</feature>
<organism evidence="2 3">
    <name type="scientific">Limosa lapponica baueri</name>
    <dbReference type="NCBI Taxonomy" id="1758121"/>
    <lineage>
        <taxon>Eukaryota</taxon>
        <taxon>Metazoa</taxon>
        <taxon>Chordata</taxon>
        <taxon>Craniata</taxon>
        <taxon>Vertebrata</taxon>
        <taxon>Euteleostomi</taxon>
        <taxon>Archelosauria</taxon>
        <taxon>Archosauria</taxon>
        <taxon>Dinosauria</taxon>
        <taxon>Saurischia</taxon>
        <taxon>Theropoda</taxon>
        <taxon>Coelurosauria</taxon>
        <taxon>Aves</taxon>
        <taxon>Neognathae</taxon>
        <taxon>Neoaves</taxon>
        <taxon>Charadriiformes</taxon>
        <taxon>Scolopacidae</taxon>
        <taxon>Limosa</taxon>
    </lineage>
</organism>
<gene>
    <name evidence="2" type="ORF">llap_22436</name>
</gene>
<feature type="compositionally biased region" description="Basic and acidic residues" evidence="1">
    <location>
        <begin position="116"/>
        <end position="125"/>
    </location>
</feature>
<proteinExistence type="predicted"/>
<dbReference type="OrthoDB" id="2441647at2759"/>
<evidence type="ECO:0000313" key="3">
    <source>
        <dbReference type="Proteomes" id="UP000233556"/>
    </source>
</evidence>
<keyword evidence="3" id="KW-1185">Reference proteome</keyword>
<accession>A0A2I0T0D0</accession>
<dbReference type="AlphaFoldDB" id="A0A2I0T0D0"/>
<evidence type="ECO:0000313" key="2">
    <source>
        <dbReference type="EMBL" id="PKU27260.1"/>
    </source>
</evidence>
<reference evidence="3" key="2">
    <citation type="submission" date="2017-12" db="EMBL/GenBank/DDBJ databases">
        <title>Genome sequence of the Bar-tailed Godwit (Limosa lapponica baueri).</title>
        <authorList>
            <person name="Lima N.C.B."/>
            <person name="Parody-Merino A.M."/>
            <person name="Battley P.F."/>
            <person name="Fidler A.E."/>
            <person name="Prosdocimi F."/>
        </authorList>
    </citation>
    <scope>NUCLEOTIDE SEQUENCE [LARGE SCALE GENOMIC DNA]</scope>
</reference>
<protein>
    <submittedName>
        <fullName evidence="2">Neurofilament medium polypeptide</fullName>
    </submittedName>
</protein>
<name>A0A2I0T0D0_LIMLA</name>
<evidence type="ECO:0000256" key="1">
    <source>
        <dbReference type="SAM" id="MobiDB-lite"/>
    </source>
</evidence>
<dbReference type="Proteomes" id="UP000233556">
    <property type="component" value="Unassembled WGS sequence"/>
</dbReference>
<dbReference type="EMBL" id="KZ529267">
    <property type="protein sequence ID" value="PKU27260.1"/>
    <property type="molecule type" value="Genomic_DNA"/>
</dbReference>
<feature type="region of interest" description="Disordered" evidence="1">
    <location>
        <begin position="39"/>
        <end position="125"/>
    </location>
</feature>